<accession>A0A1U7X044</accession>
<gene>
    <name evidence="3" type="primary">LOC104231689</name>
</gene>
<name>A0A1U7X044_NICSY</name>
<feature type="domain" description="Integrase catalytic" evidence="1">
    <location>
        <begin position="11"/>
        <end position="180"/>
    </location>
</feature>
<dbReference type="PANTHER" id="PTHR48475:SF2">
    <property type="entry name" value="RIBONUCLEASE H"/>
    <property type="match status" value="1"/>
</dbReference>
<keyword evidence="2" id="KW-1185">Reference proteome</keyword>
<dbReference type="RefSeq" id="XP_009783031.1">
    <property type="nucleotide sequence ID" value="XM_009784729.1"/>
</dbReference>
<dbReference type="SUPFAM" id="SSF53098">
    <property type="entry name" value="Ribonuclease H-like"/>
    <property type="match status" value="1"/>
</dbReference>
<dbReference type="InterPro" id="IPR036397">
    <property type="entry name" value="RNaseH_sf"/>
</dbReference>
<dbReference type="Proteomes" id="UP000189701">
    <property type="component" value="Unplaced"/>
</dbReference>
<evidence type="ECO:0000259" key="1">
    <source>
        <dbReference type="PROSITE" id="PS50994"/>
    </source>
</evidence>
<proteinExistence type="predicted"/>
<dbReference type="STRING" id="4096.A0A1U7X044"/>
<dbReference type="InterPro" id="IPR012337">
    <property type="entry name" value="RNaseH-like_sf"/>
</dbReference>
<protein>
    <submittedName>
        <fullName evidence="3">Uncharacterized protein LOC104231689</fullName>
    </submittedName>
</protein>
<dbReference type="GO" id="GO:0003676">
    <property type="term" value="F:nucleic acid binding"/>
    <property type="evidence" value="ECO:0007669"/>
    <property type="project" value="InterPro"/>
</dbReference>
<reference evidence="2" key="1">
    <citation type="journal article" date="2013" name="Genome Biol.">
        <title>Reference genomes and transcriptomes of Nicotiana sylvestris and Nicotiana tomentosiformis.</title>
        <authorList>
            <person name="Sierro N."/>
            <person name="Battey J.N."/>
            <person name="Ouadi S."/>
            <person name="Bovet L."/>
            <person name="Goepfert S."/>
            <person name="Bakaher N."/>
            <person name="Peitsch M.C."/>
            <person name="Ivanov N.V."/>
        </authorList>
    </citation>
    <scope>NUCLEOTIDE SEQUENCE [LARGE SCALE GENOMIC DNA]</scope>
</reference>
<organism evidence="2 3">
    <name type="scientific">Nicotiana sylvestris</name>
    <name type="common">Wood tobacco</name>
    <name type="synonym">South American tobacco</name>
    <dbReference type="NCBI Taxonomy" id="4096"/>
    <lineage>
        <taxon>Eukaryota</taxon>
        <taxon>Viridiplantae</taxon>
        <taxon>Streptophyta</taxon>
        <taxon>Embryophyta</taxon>
        <taxon>Tracheophyta</taxon>
        <taxon>Spermatophyta</taxon>
        <taxon>Magnoliopsida</taxon>
        <taxon>eudicotyledons</taxon>
        <taxon>Gunneridae</taxon>
        <taxon>Pentapetalae</taxon>
        <taxon>asterids</taxon>
        <taxon>lamiids</taxon>
        <taxon>Solanales</taxon>
        <taxon>Solanaceae</taxon>
        <taxon>Nicotianoideae</taxon>
        <taxon>Nicotianeae</taxon>
        <taxon>Nicotiana</taxon>
    </lineage>
</organism>
<dbReference type="eggNOG" id="KOG0017">
    <property type="taxonomic scope" value="Eukaryota"/>
</dbReference>
<dbReference type="PROSITE" id="PS50994">
    <property type="entry name" value="INTEGRASE"/>
    <property type="match status" value="1"/>
</dbReference>
<dbReference type="AlphaFoldDB" id="A0A1U7X044"/>
<reference evidence="3" key="2">
    <citation type="submission" date="2025-08" db="UniProtKB">
        <authorList>
            <consortium name="RefSeq"/>
        </authorList>
    </citation>
    <scope>IDENTIFICATION</scope>
    <source>
        <tissue evidence="3">Leaf</tissue>
    </source>
</reference>
<sequence>MVEELEQVTLIEHLPDQKVYLGTMDPTGDNHSQAEPGPKFHPIKQKKRPQFEIKHAFIKDEVYEKVREKEFIDFIWDHIICRFGMPSKIVCDNGKQFIGNKVTKFIEDLKIKRIMSTPYHPSGNGQDKSNNKIILQNFKKRLTDAKGKWKEILPKVLWAYRTTSKFSTGATPFSLVCGAEALILVEIGEPSVRF</sequence>
<evidence type="ECO:0000313" key="2">
    <source>
        <dbReference type="Proteomes" id="UP000189701"/>
    </source>
</evidence>
<dbReference type="Gene3D" id="3.30.420.10">
    <property type="entry name" value="Ribonuclease H-like superfamily/Ribonuclease H"/>
    <property type="match status" value="1"/>
</dbReference>
<dbReference type="OrthoDB" id="1936587at2759"/>
<dbReference type="PANTHER" id="PTHR48475">
    <property type="entry name" value="RIBONUCLEASE H"/>
    <property type="match status" value="1"/>
</dbReference>
<evidence type="ECO:0000313" key="3">
    <source>
        <dbReference type="RefSeq" id="XP_009783031.1"/>
    </source>
</evidence>
<dbReference type="InterPro" id="IPR001584">
    <property type="entry name" value="Integrase_cat-core"/>
</dbReference>
<dbReference type="GO" id="GO:0015074">
    <property type="term" value="P:DNA integration"/>
    <property type="evidence" value="ECO:0007669"/>
    <property type="project" value="InterPro"/>
</dbReference>